<organism evidence="1 2">
    <name type="scientific">Symbiodinium pilosum</name>
    <name type="common">Dinoflagellate</name>
    <dbReference type="NCBI Taxonomy" id="2952"/>
    <lineage>
        <taxon>Eukaryota</taxon>
        <taxon>Sar</taxon>
        <taxon>Alveolata</taxon>
        <taxon>Dinophyceae</taxon>
        <taxon>Suessiales</taxon>
        <taxon>Symbiodiniaceae</taxon>
        <taxon>Symbiodinium</taxon>
    </lineage>
</organism>
<dbReference type="AlphaFoldDB" id="A0A812XSB7"/>
<dbReference type="EMBL" id="CAJNIZ010046867">
    <property type="protein sequence ID" value="CAE7758221.1"/>
    <property type="molecule type" value="Genomic_DNA"/>
</dbReference>
<dbReference type="Proteomes" id="UP000649617">
    <property type="component" value="Unassembled WGS sequence"/>
</dbReference>
<gene>
    <name evidence="1" type="ORF">SPIL2461_LOCUS22077</name>
</gene>
<evidence type="ECO:0000313" key="1">
    <source>
        <dbReference type="EMBL" id="CAE7758221.1"/>
    </source>
</evidence>
<name>A0A812XSB7_SYMPI</name>
<keyword evidence="2" id="KW-1185">Reference proteome</keyword>
<comment type="caution">
    <text evidence="1">The sequence shown here is derived from an EMBL/GenBank/DDBJ whole genome shotgun (WGS) entry which is preliminary data.</text>
</comment>
<evidence type="ECO:0000313" key="2">
    <source>
        <dbReference type="Proteomes" id="UP000649617"/>
    </source>
</evidence>
<sequence length="234" mass="26525">MADILRMLACFDKLQVCSETFERLVRQGLGFFGLRVLMGTRWPIYESLHSDVWDRVPRKEDDPHDLACEDPGKQILNWAAFKNVFALKDWYQPSVDVAYGPELEQQWREAARECPLGFATANLVKAMLCSHTESVCFRAHATMLGAVLEEISLQQVAASGWPILRMLGHVSRVVRRHRFQLDFTPSELLMRPLPDGHQQVADASVSMQDLQVCLPKLHEAADRTATRLGIKALP</sequence>
<protein>
    <submittedName>
        <fullName evidence="1">Uncharacterized protein</fullName>
    </submittedName>
</protein>
<reference evidence="1" key="1">
    <citation type="submission" date="2021-02" db="EMBL/GenBank/DDBJ databases">
        <authorList>
            <person name="Dougan E. K."/>
            <person name="Rhodes N."/>
            <person name="Thang M."/>
            <person name="Chan C."/>
        </authorList>
    </citation>
    <scope>NUCLEOTIDE SEQUENCE</scope>
</reference>
<dbReference type="OrthoDB" id="408314at2759"/>
<feature type="non-terminal residue" evidence="1">
    <location>
        <position position="1"/>
    </location>
</feature>
<proteinExistence type="predicted"/>
<accession>A0A812XSB7</accession>